<keyword evidence="2" id="KW-1185">Reference proteome</keyword>
<comment type="caution">
    <text evidence="1">The sequence shown here is derived from an EMBL/GenBank/DDBJ whole genome shotgun (WGS) entry which is preliminary data.</text>
</comment>
<dbReference type="Proteomes" id="UP001457282">
    <property type="component" value="Unassembled WGS sequence"/>
</dbReference>
<reference evidence="1 2" key="1">
    <citation type="journal article" date="2023" name="G3 (Bethesda)">
        <title>A chromosome-length genome assembly and annotation of blackberry (Rubus argutus, cv. 'Hillquist').</title>
        <authorList>
            <person name="Bruna T."/>
            <person name="Aryal R."/>
            <person name="Dudchenko O."/>
            <person name="Sargent D.J."/>
            <person name="Mead D."/>
            <person name="Buti M."/>
            <person name="Cavallini A."/>
            <person name="Hytonen T."/>
            <person name="Andres J."/>
            <person name="Pham M."/>
            <person name="Weisz D."/>
            <person name="Mascagni F."/>
            <person name="Usai G."/>
            <person name="Natali L."/>
            <person name="Bassil N."/>
            <person name="Fernandez G.E."/>
            <person name="Lomsadze A."/>
            <person name="Armour M."/>
            <person name="Olukolu B."/>
            <person name="Poorten T."/>
            <person name="Britton C."/>
            <person name="Davik J."/>
            <person name="Ashrafi H."/>
            <person name="Aiden E.L."/>
            <person name="Borodovsky M."/>
            <person name="Worthington M."/>
        </authorList>
    </citation>
    <scope>NUCLEOTIDE SEQUENCE [LARGE SCALE GENOMIC DNA]</scope>
    <source>
        <strain evidence="1">PI 553951</strain>
    </source>
</reference>
<accession>A0AAW1VM31</accession>
<organism evidence="1 2">
    <name type="scientific">Rubus argutus</name>
    <name type="common">Southern blackberry</name>
    <dbReference type="NCBI Taxonomy" id="59490"/>
    <lineage>
        <taxon>Eukaryota</taxon>
        <taxon>Viridiplantae</taxon>
        <taxon>Streptophyta</taxon>
        <taxon>Embryophyta</taxon>
        <taxon>Tracheophyta</taxon>
        <taxon>Spermatophyta</taxon>
        <taxon>Magnoliopsida</taxon>
        <taxon>eudicotyledons</taxon>
        <taxon>Gunneridae</taxon>
        <taxon>Pentapetalae</taxon>
        <taxon>rosids</taxon>
        <taxon>fabids</taxon>
        <taxon>Rosales</taxon>
        <taxon>Rosaceae</taxon>
        <taxon>Rosoideae</taxon>
        <taxon>Rosoideae incertae sedis</taxon>
        <taxon>Rubus</taxon>
    </lineage>
</organism>
<proteinExistence type="predicted"/>
<protein>
    <submittedName>
        <fullName evidence="1">Uncharacterized protein</fullName>
    </submittedName>
</protein>
<gene>
    <name evidence="1" type="ORF">M0R45_000245</name>
</gene>
<sequence length="96" mass="10506">MGSNLQVCDLVIWIGMVTMEAGGRCRGLQVNQSVRLIELAGVIRCKGRRRRAAARIQEGAVGGWIRLPEDGEGSLIAGLMLEMRTVTGRIRDNKVD</sequence>
<dbReference type="EMBL" id="JBEDUW010000143">
    <property type="protein sequence ID" value="KAK9905364.1"/>
    <property type="molecule type" value="Genomic_DNA"/>
</dbReference>
<evidence type="ECO:0000313" key="1">
    <source>
        <dbReference type="EMBL" id="KAK9905364.1"/>
    </source>
</evidence>
<dbReference type="AlphaFoldDB" id="A0AAW1VM31"/>
<evidence type="ECO:0000313" key="2">
    <source>
        <dbReference type="Proteomes" id="UP001457282"/>
    </source>
</evidence>
<name>A0AAW1VM31_RUBAR</name>